<dbReference type="EMBL" id="DF973885">
    <property type="protein sequence ID" value="GAU41852.1"/>
    <property type="molecule type" value="Genomic_DNA"/>
</dbReference>
<dbReference type="InterPro" id="IPR038538">
    <property type="entry name" value="MTERF_sf"/>
</dbReference>
<evidence type="ECO:0000256" key="2">
    <source>
        <dbReference type="ARBA" id="ARBA00022472"/>
    </source>
</evidence>
<evidence type="ECO:0000313" key="4">
    <source>
        <dbReference type="EMBL" id="GAU41852.1"/>
    </source>
</evidence>
<organism evidence="4 5">
    <name type="scientific">Trifolium subterraneum</name>
    <name type="common">Subterranean clover</name>
    <dbReference type="NCBI Taxonomy" id="3900"/>
    <lineage>
        <taxon>Eukaryota</taxon>
        <taxon>Viridiplantae</taxon>
        <taxon>Streptophyta</taxon>
        <taxon>Embryophyta</taxon>
        <taxon>Tracheophyta</taxon>
        <taxon>Spermatophyta</taxon>
        <taxon>Magnoliopsida</taxon>
        <taxon>eudicotyledons</taxon>
        <taxon>Gunneridae</taxon>
        <taxon>Pentapetalae</taxon>
        <taxon>rosids</taxon>
        <taxon>fabids</taxon>
        <taxon>Fabales</taxon>
        <taxon>Fabaceae</taxon>
        <taxon>Papilionoideae</taxon>
        <taxon>50 kb inversion clade</taxon>
        <taxon>NPAAA clade</taxon>
        <taxon>Hologalegina</taxon>
        <taxon>IRL clade</taxon>
        <taxon>Trifolieae</taxon>
        <taxon>Trifolium</taxon>
    </lineage>
</organism>
<dbReference type="SMART" id="SM00733">
    <property type="entry name" value="Mterf"/>
    <property type="match status" value="3"/>
</dbReference>
<gene>
    <name evidence="4" type="ORF">TSUD_365990</name>
</gene>
<name>A0A2Z6P076_TRISU</name>
<keyword evidence="3" id="KW-0809">Transit peptide</keyword>
<evidence type="ECO:0000256" key="1">
    <source>
        <dbReference type="ARBA" id="ARBA00007692"/>
    </source>
</evidence>
<sequence length="197" mass="22444">MRDFGVCDSGIARLILTGPSILGSTDLIDTLEEVKGLGFYPSTSTFVIALVAKKCMSKQLWDEKVDAFKKWGWSDEDIVEAFRKSPHCMLVSVNKINLLMDFWVNQLGWDATAIVKQPKVFDSSLERRIIPRAAVVQYLLKKGLLRKKASLTAPFVVSDKLFLDKYINRYKEESSYLLKLYAETLNLAHTRDKTDMI</sequence>
<evidence type="ECO:0000313" key="5">
    <source>
        <dbReference type="Proteomes" id="UP000242715"/>
    </source>
</evidence>
<dbReference type="FunFam" id="1.25.70.10:FF:000001">
    <property type="entry name" value="Mitochondrial transcription termination factor-like"/>
    <property type="match status" value="1"/>
</dbReference>
<dbReference type="GO" id="GO:0003676">
    <property type="term" value="F:nucleic acid binding"/>
    <property type="evidence" value="ECO:0007669"/>
    <property type="project" value="InterPro"/>
</dbReference>
<dbReference type="Pfam" id="PF02536">
    <property type="entry name" value="mTERF"/>
    <property type="match status" value="1"/>
</dbReference>
<dbReference type="Gene3D" id="1.25.70.10">
    <property type="entry name" value="Transcription termination factor 3, mitochondrial"/>
    <property type="match status" value="1"/>
</dbReference>
<evidence type="ECO:0008006" key="6">
    <source>
        <dbReference type="Google" id="ProtNLM"/>
    </source>
</evidence>
<reference evidence="5" key="1">
    <citation type="journal article" date="2017" name="Front. Plant Sci.">
        <title>Climate Clever Clovers: New Paradigm to Reduce the Environmental Footprint of Ruminants by Breeding Low Methanogenic Forages Utilizing Haplotype Variation.</title>
        <authorList>
            <person name="Kaur P."/>
            <person name="Appels R."/>
            <person name="Bayer P.E."/>
            <person name="Keeble-Gagnere G."/>
            <person name="Wang J."/>
            <person name="Hirakawa H."/>
            <person name="Shirasawa K."/>
            <person name="Vercoe P."/>
            <person name="Stefanova K."/>
            <person name="Durmic Z."/>
            <person name="Nichols P."/>
            <person name="Revell C."/>
            <person name="Isobe S.N."/>
            <person name="Edwards D."/>
            <person name="Erskine W."/>
        </authorList>
    </citation>
    <scope>NUCLEOTIDE SEQUENCE [LARGE SCALE GENOMIC DNA]</scope>
    <source>
        <strain evidence="5">cv. Daliak</strain>
    </source>
</reference>
<dbReference type="InterPro" id="IPR003690">
    <property type="entry name" value="MTERF"/>
</dbReference>
<dbReference type="AlphaFoldDB" id="A0A2Z6P076"/>
<dbReference type="PANTHER" id="PTHR13068">
    <property type="entry name" value="CGI-12 PROTEIN-RELATED"/>
    <property type="match status" value="1"/>
</dbReference>
<dbReference type="GO" id="GO:0006353">
    <property type="term" value="P:DNA-templated transcription termination"/>
    <property type="evidence" value="ECO:0007669"/>
    <property type="project" value="UniProtKB-KW"/>
</dbReference>
<comment type="similarity">
    <text evidence="1">Belongs to the mTERF family.</text>
</comment>
<protein>
    <recommendedName>
        <fullName evidence="6">mTERF protein</fullName>
    </recommendedName>
</protein>
<keyword evidence="2" id="KW-0804">Transcription</keyword>
<dbReference type="PANTHER" id="PTHR13068:SF91">
    <property type="entry name" value="TRANSCRIPTION TERMINATION FACTOR FAMILY PROTEIN"/>
    <property type="match status" value="1"/>
</dbReference>
<keyword evidence="5" id="KW-1185">Reference proteome</keyword>
<accession>A0A2Z6P076</accession>
<dbReference type="OrthoDB" id="637682at2759"/>
<dbReference type="Proteomes" id="UP000242715">
    <property type="component" value="Unassembled WGS sequence"/>
</dbReference>
<keyword evidence="2" id="KW-0805">Transcription regulation</keyword>
<evidence type="ECO:0000256" key="3">
    <source>
        <dbReference type="ARBA" id="ARBA00022946"/>
    </source>
</evidence>
<proteinExistence type="inferred from homology"/>
<keyword evidence="2" id="KW-0806">Transcription termination</keyword>